<sequence length="197" mass="23294">MGKKDRKNSVVLDLENCERLEHLKAIPKSRSSSITSVESEDGTIESVLKPPPMREFEDITAFESYIRDETWDNDFDYIHAHLKYIPPFIMKECHDNLDKIKPTANKNSRKFKRNLQHHIKRHLMKDMQICSGYDMDFKKVAVDETPKKMTWKFEDVTDHGFSQEEEDLFDRHWKLELEVTCNNENAMVDVDYKAIPI</sequence>
<evidence type="ECO:0000313" key="2">
    <source>
        <dbReference type="Proteomes" id="UP001152531"/>
    </source>
</evidence>
<gene>
    <name evidence="1" type="primary">RGI1</name>
    <name evidence="1" type="ORF">CLIB1444_02S12002</name>
</gene>
<proteinExistence type="predicted"/>
<keyword evidence="2" id="KW-1185">Reference proteome</keyword>
<comment type="caution">
    <text evidence="1">The sequence shown here is derived from an EMBL/GenBank/DDBJ whole genome shotgun (WGS) entry which is preliminary data.</text>
</comment>
<protein>
    <submittedName>
        <fullName evidence="1">Respiratory growth induced protein 1</fullName>
    </submittedName>
</protein>
<dbReference type="EMBL" id="CALSDN010000002">
    <property type="protein sequence ID" value="CAH6719587.1"/>
    <property type="molecule type" value="Genomic_DNA"/>
</dbReference>
<name>A0ACA9Y3P0_9ASCO</name>
<reference evidence="1" key="1">
    <citation type="submission" date="2022-06" db="EMBL/GenBank/DDBJ databases">
        <authorList>
            <person name="Legras J.-L."/>
            <person name="Devillers H."/>
            <person name="Grondin C."/>
        </authorList>
    </citation>
    <scope>NUCLEOTIDE SEQUENCE</scope>
    <source>
        <strain evidence="1">CLIB 1444</strain>
    </source>
</reference>
<evidence type="ECO:0000313" key="1">
    <source>
        <dbReference type="EMBL" id="CAH6719587.1"/>
    </source>
</evidence>
<dbReference type="Proteomes" id="UP001152531">
    <property type="component" value="Unassembled WGS sequence"/>
</dbReference>
<organism evidence="1 2">
    <name type="scientific">[Candida] jaroonii</name>
    <dbReference type="NCBI Taxonomy" id="467808"/>
    <lineage>
        <taxon>Eukaryota</taxon>
        <taxon>Fungi</taxon>
        <taxon>Dikarya</taxon>
        <taxon>Ascomycota</taxon>
        <taxon>Saccharomycotina</taxon>
        <taxon>Pichiomycetes</taxon>
        <taxon>Debaryomycetaceae</taxon>
        <taxon>Yamadazyma</taxon>
    </lineage>
</organism>
<accession>A0ACA9Y3P0</accession>